<comment type="caution">
    <text evidence="1">The sequence shown here is derived from an EMBL/GenBank/DDBJ whole genome shotgun (WGS) entry which is preliminary data.</text>
</comment>
<gene>
    <name evidence="1" type="ORF">C447_13322</name>
</gene>
<sequence>MDGQLRLGDRWLSFDAEKTLAARRGFVWQPNVHSGLGLGFSGADFSVDGTGGQRFALAGLVPIVRSSGEAIDRSSAGRFLAESVWLPTSFLPMMGAEWDGIDDRRARVTLPTVEESLTVTVDGQGAVESIETLRLDGDTGEMRPFGAIVKRERTVNGFTIPSRVEVGWGFGTDAYEPFFRAKLREASFH</sequence>
<dbReference type="EMBL" id="AOMB01000036">
    <property type="protein sequence ID" value="EMA37200.1"/>
    <property type="molecule type" value="Genomic_DNA"/>
</dbReference>
<protein>
    <submittedName>
        <fullName evidence="1">Uncharacterized protein</fullName>
    </submittedName>
</protein>
<accession>M0LYK8</accession>
<organism evidence="1 2">
    <name type="scientific">Halococcus hamelinensis 100A6</name>
    <dbReference type="NCBI Taxonomy" id="1132509"/>
    <lineage>
        <taxon>Archaea</taxon>
        <taxon>Methanobacteriati</taxon>
        <taxon>Methanobacteriota</taxon>
        <taxon>Stenosarchaea group</taxon>
        <taxon>Halobacteria</taxon>
        <taxon>Halobacteriales</taxon>
        <taxon>Halococcaceae</taxon>
        <taxon>Halococcus</taxon>
    </lineage>
</organism>
<evidence type="ECO:0000313" key="2">
    <source>
        <dbReference type="Proteomes" id="UP000011566"/>
    </source>
</evidence>
<dbReference type="AlphaFoldDB" id="M0LYK8"/>
<dbReference type="Proteomes" id="UP000011566">
    <property type="component" value="Unassembled WGS sequence"/>
</dbReference>
<reference evidence="1 2" key="1">
    <citation type="journal article" date="2014" name="PLoS Genet.">
        <title>Phylogenetically driven sequencing of extremely halophilic archaea reveals strategies for static and dynamic osmo-response.</title>
        <authorList>
            <person name="Becker E.A."/>
            <person name="Seitzer P.M."/>
            <person name="Tritt A."/>
            <person name="Larsen D."/>
            <person name="Krusor M."/>
            <person name="Yao A.I."/>
            <person name="Wu D."/>
            <person name="Madern D."/>
            <person name="Eisen J.A."/>
            <person name="Darling A.E."/>
            <person name="Facciotti M.T."/>
        </authorList>
    </citation>
    <scope>NUCLEOTIDE SEQUENCE [LARGE SCALE GENOMIC DNA]</scope>
    <source>
        <strain evidence="1 2">100A6</strain>
    </source>
</reference>
<dbReference type="InterPro" id="IPR046674">
    <property type="entry name" value="DUF6544"/>
</dbReference>
<keyword evidence="2" id="KW-1185">Reference proteome</keyword>
<dbReference type="eggNOG" id="arCOG09514">
    <property type="taxonomic scope" value="Archaea"/>
</dbReference>
<name>M0LYK8_9EURY</name>
<proteinExistence type="predicted"/>
<dbReference type="Pfam" id="PF20181">
    <property type="entry name" value="DUF6544"/>
    <property type="match status" value="1"/>
</dbReference>
<dbReference type="PATRIC" id="fig|1132509.6.peg.3090"/>
<evidence type="ECO:0000313" key="1">
    <source>
        <dbReference type="EMBL" id="EMA37200.1"/>
    </source>
</evidence>
<dbReference type="OrthoDB" id="211742at2157"/>